<comment type="caution">
    <text evidence="6">The sequence shown here is derived from an EMBL/GenBank/DDBJ whole genome shotgun (WGS) entry which is preliminary data.</text>
</comment>
<feature type="compositionally biased region" description="Polar residues" evidence="3">
    <location>
        <begin position="61"/>
        <end position="72"/>
    </location>
</feature>
<keyword evidence="2 6" id="KW-0378">Hydrolase</keyword>
<evidence type="ECO:0000313" key="7">
    <source>
        <dbReference type="Proteomes" id="UP001589608"/>
    </source>
</evidence>
<name>A0ABV5MS04_9ACTN</name>
<organism evidence="6 7">
    <name type="scientific">Dactylosporangium vinaceum</name>
    <dbReference type="NCBI Taxonomy" id="53362"/>
    <lineage>
        <taxon>Bacteria</taxon>
        <taxon>Bacillati</taxon>
        <taxon>Actinomycetota</taxon>
        <taxon>Actinomycetes</taxon>
        <taxon>Micromonosporales</taxon>
        <taxon>Micromonosporaceae</taxon>
        <taxon>Dactylosporangium</taxon>
    </lineage>
</organism>
<keyword evidence="1 6" id="KW-0645">Protease</keyword>
<dbReference type="InterPro" id="IPR036034">
    <property type="entry name" value="PDZ_sf"/>
</dbReference>
<dbReference type="EC" id="3.4.21.-" evidence="6"/>
<dbReference type="Gene3D" id="2.40.10.120">
    <property type="match status" value="1"/>
</dbReference>
<evidence type="ECO:0000256" key="1">
    <source>
        <dbReference type="ARBA" id="ARBA00022670"/>
    </source>
</evidence>
<keyword evidence="4" id="KW-0812">Transmembrane</keyword>
<dbReference type="InterPro" id="IPR009003">
    <property type="entry name" value="Peptidase_S1_PA"/>
</dbReference>
<feature type="compositionally biased region" description="Pro residues" evidence="3">
    <location>
        <begin position="42"/>
        <end position="51"/>
    </location>
</feature>
<dbReference type="RefSeq" id="WP_223104141.1">
    <property type="nucleotide sequence ID" value="NZ_CP061913.1"/>
</dbReference>
<dbReference type="Pfam" id="PF13180">
    <property type="entry name" value="PDZ_2"/>
    <property type="match status" value="1"/>
</dbReference>
<proteinExistence type="predicted"/>
<dbReference type="GO" id="GO:0008233">
    <property type="term" value="F:peptidase activity"/>
    <property type="evidence" value="ECO:0007669"/>
    <property type="project" value="UniProtKB-KW"/>
</dbReference>
<dbReference type="SMART" id="SM00228">
    <property type="entry name" value="PDZ"/>
    <property type="match status" value="1"/>
</dbReference>
<feature type="region of interest" description="Disordered" evidence="3">
    <location>
        <begin position="29"/>
        <end position="84"/>
    </location>
</feature>
<evidence type="ECO:0000256" key="2">
    <source>
        <dbReference type="ARBA" id="ARBA00022801"/>
    </source>
</evidence>
<dbReference type="Pfam" id="PF13365">
    <property type="entry name" value="Trypsin_2"/>
    <property type="match status" value="1"/>
</dbReference>
<feature type="domain" description="PDZ" evidence="5">
    <location>
        <begin position="392"/>
        <end position="464"/>
    </location>
</feature>
<dbReference type="Proteomes" id="UP001589608">
    <property type="component" value="Unassembled WGS sequence"/>
</dbReference>
<evidence type="ECO:0000256" key="3">
    <source>
        <dbReference type="SAM" id="MobiDB-lite"/>
    </source>
</evidence>
<reference evidence="6 7" key="1">
    <citation type="submission" date="2024-09" db="EMBL/GenBank/DDBJ databases">
        <authorList>
            <person name="Sun Q."/>
            <person name="Mori K."/>
        </authorList>
    </citation>
    <scope>NUCLEOTIDE SEQUENCE [LARGE SCALE GENOMIC DNA]</scope>
    <source>
        <strain evidence="6 7">JCM 3307</strain>
    </source>
</reference>
<dbReference type="InterPro" id="IPR051201">
    <property type="entry name" value="Chloro_Bact_Ser_Proteases"/>
</dbReference>
<keyword evidence="7" id="KW-1185">Reference proteome</keyword>
<keyword evidence="4" id="KW-1133">Transmembrane helix</keyword>
<dbReference type="PANTHER" id="PTHR43343">
    <property type="entry name" value="PEPTIDASE S12"/>
    <property type="match status" value="1"/>
</dbReference>
<dbReference type="SUPFAM" id="SSF50156">
    <property type="entry name" value="PDZ domain-like"/>
    <property type="match status" value="1"/>
</dbReference>
<evidence type="ECO:0000313" key="6">
    <source>
        <dbReference type="EMBL" id="MFB9451635.1"/>
    </source>
</evidence>
<dbReference type="PANTHER" id="PTHR43343:SF3">
    <property type="entry name" value="PROTEASE DO-LIKE 8, CHLOROPLASTIC"/>
    <property type="match status" value="1"/>
</dbReference>
<keyword evidence="4" id="KW-0472">Membrane</keyword>
<dbReference type="PRINTS" id="PR00834">
    <property type="entry name" value="PROTEASES2C"/>
</dbReference>
<dbReference type="SUPFAM" id="SSF50494">
    <property type="entry name" value="Trypsin-like serine proteases"/>
    <property type="match status" value="1"/>
</dbReference>
<sequence>MTASRYAQGVATTRDPAVPVTAVPVTSVLGDRGHWDGWGDGPVPPPRPPEWTRPTAEWPGPNSTGPNSSGPNWSGPDWSTAPVRERYPDWGPPPPGRHSAVRRGGRALRWIVGVVMLVGLAGTVSVAGLVAMLEARSGTPQPRPTPTAARPGAVVAAPPGDALTATTEPSAAPSVTLDTATIVKSVNRSVVNITSTLGLRNARAAGTGVLLSNTGLVLTNNHVIAGATAISGVTVANGRSFTATVVGYDRSHDIAVIQLGNAAGLTRLAVADSAKVQVGDDIVAVGNAGGQGGESVTGTVTGLNRTITAQDPEGGSSQRLTGLIQVAAAIKPGDSGGPLVDRTGRLIGINTAASTDTGDAVGFAIPSNAALAIAQRITAGEASDTVHIGATALLGVNAKDADGRGGAEVTGVLGDSPAARAGIAEGDVIRSLDDRDVAGAAGLTTLIDARKPGDTVRVTWIDRTGRSRTASIRLATGPAG</sequence>
<dbReference type="Gene3D" id="2.30.42.10">
    <property type="match status" value="1"/>
</dbReference>
<evidence type="ECO:0000259" key="5">
    <source>
        <dbReference type="SMART" id="SM00228"/>
    </source>
</evidence>
<evidence type="ECO:0000256" key="4">
    <source>
        <dbReference type="SAM" id="Phobius"/>
    </source>
</evidence>
<dbReference type="EMBL" id="JBHMCA010000090">
    <property type="protein sequence ID" value="MFB9451635.1"/>
    <property type="molecule type" value="Genomic_DNA"/>
</dbReference>
<dbReference type="GO" id="GO:0006508">
    <property type="term" value="P:proteolysis"/>
    <property type="evidence" value="ECO:0007669"/>
    <property type="project" value="UniProtKB-KW"/>
</dbReference>
<accession>A0ABV5MS04</accession>
<dbReference type="InterPro" id="IPR001940">
    <property type="entry name" value="Peptidase_S1C"/>
</dbReference>
<feature type="transmembrane region" description="Helical" evidence="4">
    <location>
        <begin position="107"/>
        <end position="133"/>
    </location>
</feature>
<protein>
    <submittedName>
        <fullName evidence="6">S1C family serine protease</fullName>
        <ecNumber evidence="6">3.4.21.-</ecNumber>
    </submittedName>
</protein>
<dbReference type="InterPro" id="IPR001478">
    <property type="entry name" value="PDZ"/>
</dbReference>
<gene>
    <name evidence="6" type="ORF">ACFFTR_51980</name>
</gene>